<dbReference type="EMBL" id="MCGH01000002">
    <property type="protein sequence ID" value="ODM05238.1"/>
    <property type="molecule type" value="Genomic_DNA"/>
</dbReference>
<accession>A0A1E3A955</accession>
<evidence type="ECO:0000256" key="1">
    <source>
        <dbReference type="ARBA" id="ARBA00018672"/>
    </source>
</evidence>
<dbReference type="SMART" id="SM00850">
    <property type="entry name" value="LytTR"/>
    <property type="match status" value="1"/>
</dbReference>
<feature type="modified residue" description="4-aspartylphosphate" evidence="3">
    <location>
        <position position="60"/>
    </location>
</feature>
<comment type="function">
    <text evidence="2">May play the central regulatory role in sporulation. It may be an element of the effector pathway responsible for the activation of sporulation genes in response to nutritional stress. Spo0A may act in concert with spo0H (a sigma factor) to control the expression of some genes that are critical to the sporulation process.</text>
</comment>
<dbReference type="Gene3D" id="2.40.50.1020">
    <property type="entry name" value="LytTr DNA-binding domain"/>
    <property type="match status" value="1"/>
</dbReference>
<dbReference type="SUPFAM" id="SSF52172">
    <property type="entry name" value="CheY-like"/>
    <property type="match status" value="1"/>
</dbReference>
<dbReference type="InterPro" id="IPR007492">
    <property type="entry name" value="LytTR_DNA-bd_dom"/>
</dbReference>
<name>A0A1E3A955_9FIRM</name>
<evidence type="ECO:0000313" key="7">
    <source>
        <dbReference type="Proteomes" id="UP000094067"/>
    </source>
</evidence>
<evidence type="ECO:0000256" key="3">
    <source>
        <dbReference type="PROSITE-ProRule" id="PRU00169"/>
    </source>
</evidence>
<evidence type="ECO:0000256" key="2">
    <source>
        <dbReference type="ARBA" id="ARBA00024867"/>
    </source>
</evidence>
<keyword evidence="3" id="KW-0597">Phosphoprotein</keyword>
<comment type="caution">
    <text evidence="6">The sequence shown here is derived from an EMBL/GenBank/DDBJ whole genome shotgun (WGS) entry which is preliminary data.</text>
</comment>
<dbReference type="Pfam" id="PF04397">
    <property type="entry name" value="LytTR"/>
    <property type="match status" value="1"/>
</dbReference>
<organism evidence="6 7">
    <name type="scientific">Eisenbergiella tayi</name>
    <dbReference type="NCBI Taxonomy" id="1432052"/>
    <lineage>
        <taxon>Bacteria</taxon>
        <taxon>Bacillati</taxon>
        <taxon>Bacillota</taxon>
        <taxon>Clostridia</taxon>
        <taxon>Lachnospirales</taxon>
        <taxon>Lachnospiraceae</taxon>
        <taxon>Eisenbergiella</taxon>
    </lineage>
</organism>
<dbReference type="InterPro" id="IPR046947">
    <property type="entry name" value="LytR-like"/>
</dbReference>
<gene>
    <name evidence="6" type="primary">yehT_1</name>
    <name evidence="6" type="ORF">BEI61_01121</name>
</gene>
<dbReference type="SMART" id="SM00448">
    <property type="entry name" value="REC"/>
    <property type="match status" value="1"/>
</dbReference>
<evidence type="ECO:0000259" key="4">
    <source>
        <dbReference type="PROSITE" id="PS50110"/>
    </source>
</evidence>
<evidence type="ECO:0000313" key="6">
    <source>
        <dbReference type="EMBL" id="ODM05238.1"/>
    </source>
</evidence>
<dbReference type="Pfam" id="PF00072">
    <property type="entry name" value="Response_reg"/>
    <property type="match status" value="1"/>
</dbReference>
<dbReference type="InterPro" id="IPR001789">
    <property type="entry name" value="Sig_transdc_resp-reg_receiver"/>
</dbReference>
<feature type="domain" description="Response regulatory" evidence="4">
    <location>
        <begin position="4"/>
        <end position="123"/>
    </location>
</feature>
<dbReference type="PANTHER" id="PTHR37299:SF1">
    <property type="entry name" value="STAGE 0 SPORULATION PROTEIN A HOMOLOG"/>
    <property type="match status" value="1"/>
</dbReference>
<feature type="domain" description="HTH LytTR-type" evidence="5">
    <location>
        <begin position="132"/>
        <end position="232"/>
    </location>
</feature>
<sequence>MPLKAAICDDEPEQAGMLERYIKEWAVSSDIKIETRIFPSAEAFRFVWEEEKDWWLILLDIQMEGEDGVSLAKYLRGEDEKLQILFITALTDYIEEGYDVSALHYLIKPIRRDKFFQCLDKAAKKEEEESYLLLTTVQGEKVRAAQKEIMYMEAFAHTVQIHTKEEILEVRCGINTLEEQLEGKNFIRCHRSYIVGLAYTARIKKKELLLDDGTSVPVSRRLFQEVNRAFVAYYRREESGEYGAGERT</sequence>
<dbReference type="Proteomes" id="UP000094067">
    <property type="component" value="Unassembled WGS sequence"/>
</dbReference>
<dbReference type="GO" id="GO:0003677">
    <property type="term" value="F:DNA binding"/>
    <property type="evidence" value="ECO:0007669"/>
    <property type="project" value="InterPro"/>
</dbReference>
<reference evidence="6 7" key="1">
    <citation type="submission" date="2016-07" db="EMBL/GenBank/DDBJ databases">
        <title>Characterization of isolates of Eisenbergiella tayi derived from blood cultures, using whole genome sequencing.</title>
        <authorList>
            <person name="Burdz T."/>
            <person name="Wiebe D."/>
            <person name="Huynh C."/>
            <person name="Bernard K."/>
        </authorList>
    </citation>
    <scope>NUCLEOTIDE SEQUENCE [LARGE SCALE GENOMIC DNA]</scope>
    <source>
        <strain evidence="6 7">NML 110608</strain>
    </source>
</reference>
<dbReference type="PANTHER" id="PTHR37299">
    <property type="entry name" value="TRANSCRIPTIONAL REGULATOR-RELATED"/>
    <property type="match status" value="1"/>
</dbReference>
<dbReference type="InterPro" id="IPR011006">
    <property type="entry name" value="CheY-like_superfamily"/>
</dbReference>
<proteinExistence type="predicted"/>
<dbReference type="RefSeq" id="WP_069151583.1">
    <property type="nucleotide sequence ID" value="NZ_MCGH01000002.1"/>
</dbReference>
<dbReference type="PROSITE" id="PS50110">
    <property type="entry name" value="RESPONSE_REGULATORY"/>
    <property type="match status" value="1"/>
</dbReference>
<dbReference type="AlphaFoldDB" id="A0A1E3A955"/>
<protein>
    <recommendedName>
        <fullName evidence="1">Stage 0 sporulation protein A homolog</fullName>
    </recommendedName>
</protein>
<dbReference type="GO" id="GO:0000156">
    <property type="term" value="F:phosphorelay response regulator activity"/>
    <property type="evidence" value="ECO:0007669"/>
    <property type="project" value="InterPro"/>
</dbReference>
<evidence type="ECO:0000259" key="5">
    <source>
        <dbReference type="PROSITE" id="PS50930"/>
    </source>
</evidence>
<dbReference type="Gene3D" id="3.40.50.2300">
    <property type="match status" value="1"/>
</dbReference>
<dbReference type="PROSITE" id="PS50930">
    <property type="entry name" value="HTH_LYTTR"/>
    <property type="match status" value="1"/>
</dbReference>